<reference evidence="2 3" key="1">
    <citation type="submission" date="2019-02" db="EMBL/GenBank/DDBJ databases">
        <authorList>
            <person name="Li Y."/>
        </authorList>
    </citation>
    <scope>NUCLEOTIDE SEQUENCE [LARGE SCALE GENOMIC DNA]</scope>
    <source>
        <strain evidence="2 3">30C10-4-7</strain>
    </source>
</reference>
<sequence>MITIKNIFCLYFLLTTTLSACAKSPDSFKKTESEPELKILEPKPNKTSLIKNPLMGWGIYSDAYNPNPSFWKEFDALQIKKYATHLYIRWPWSAFEPSKGQYAWDNDPFLIELINGAKERGLKLAFRVYVDSRDYNSCSTPSYVIDAGAKGIIGNTNQWSPYPDDNIFQSNYAEFVKAFAKRFDNADSVDFVDGFGLGLWGEGHSMILQDDENYDQMYKWIVNLYSETFKNVLVAINYHAEIKKDRLDWAYNDKDYILRHDAFGMGYYYLNFERDMVKSHFPKRPVIAESGWWHNGTNHWQHDDPANYKTWRDVWAQTLKDALEGRANILDLRNISEATSWIQTAPDLVQKFIEEGGYRLYPSKITLPKEIKSDTSFEIQHEWQNLGVGVCPNNLKQWNYKYQIAFAFLNPNTGDIAKLIIDEHADPADWLKGVAKNYTLKVKENNIPPGQYKLALGIIDRTKGNIPALNLALAGSPNKNGWWEMADVSVK</sequence>
<evidence type="ECO:0008006" key="4">
    <source>
        <dbReference type="Google" id="ProtNLM"/>
    </source>
</evidence>
<dbReference type="EMBL" id="SGIT01000001">
    <property type="protein sequence ID" value="RZF61436.1"/>
    <property type="molecule type" value="Genomic_DNA"/>
</dbReference>
<dbReference type="Proteomes" id="UP000292855">
    <property type="component" value="Unassembled WGS sequence"/>
</dbReference>
<proteinExistence type="predicted"/>
<dbReference type="SUPFAM" id="SSF51445">
    <property type="entry name" value="(Trans)glycosidases"/>
    <property type="match status" value="1"/>
</dbReference>
<dbReference type="Gene3D" id="3.20.20.80">
    <property type="entry name" value="Glycosidases"/>
    <property type="match status" value="1"/>
</dbReference>
<keyword evidence="1" id="KW-0732">Signal</keyword>
<name>A0A4Q6XY20_9SPHI</name>
<dbReference type="PROSITE" id="PS51257">
    <property type="entry name" value="PROKAR_LIPOPROTEIN"/>
    <property type="match status" value="1"/>
</dbReference>
<feature type="chain" id="PRO_5020501161" description="DUF4832 domain-containing protein" evidence="1">
    <location>
        <begin position="23"/>
        <end position="491"/>
    </location>
</feature>
<evidence type="ECO:0000256" key="1">
    <source>
        <dbReference type="SAM" id="SignalP"/>
    </source>
</evidence>
<gene>
    <name evidence="2" type="ORF">EWE74_00910</name>
</gene>
<dbReference type="RefSeq" id="WP_130139665.1">
    <property type="nucleotide sequence ID" value="NZ_SGIT01000001.1"/>
</dbReference>
<protein>
    <recommendedName>
        <fullName evidence="4">DUF4832 domain-containing protein</fullName>
    </recommendedName>
</protein>
<accession>A0A4Q6XY20</accession>
<dbReference type="AlphaFoldDB" id="A0A4Q6XY20"/>
<organism evidence="2 3">
    <name type="scientific">Sphingobacterium corticibacterium</name>
    <dbReference type="NCBI Taxonomy" id="2484746"/>
    <lineage>
        <taxon>Bacteria</taxon>
        <taxon>Pseudomonadati</taxon>
        <taxon>Bacteroidota</taxon>
        <taxon>Sphingobacteriia</taxon>
        <taxon>Sphingobacteriales</taxon>
        <taxon>Sphingobacteriaceae</taxon>
        <taxon>Sphingobacterium</taxon>
    </lineage>
</organism>
<evidence type="ECO:0000313" key="3">
    <source>
        <dbReference type="Proteomes" id="UP000292855"/>
    </source>
</evidence>
<dbReference type="InterPro" id="IPR017853">
    <property type="entry name" value="GH"/>
</dbReference>
<feature type="signal peptide" evidence="1">
    <location>
        <begin position="1"/>
        <end position="22"/>
    </location>
</feature>
<keyword evidence="3" id="KW-1185">Reference proteome</keyword>
<evidence type="ECO:0000313" key="2">
    <source>
        <dbReference type="EMBL" id="RZF61436.1"/>
    </source>
</evidence>
<dbReference type="OrthoDB" id="3966260at2"/>
<comment type="caution">
    <text evidence="2">The sequence shown here is derived from an EMBL/GenBank/DDBJ whole genome shotgun (WGS) entry which is preliminary data.</text>
</comment>